<evidence type="ECO:0000313" key="1">
    <source>
        <dbReference type="EMBL" id="OWA55204.1"/>
    </source>
</evidence>
<sequence>MRLATSEHSYADNEVSISARAAQLGLLTPVTVLLSEKEPIVLAKREKHSLPPGWATIHGPSIHGPFRKGSLPSGAPTVQLLLRQPGLKTISPNVTSKISPLDKGL</sequence>
<dbReference type="AlphaFoldDB" id="A0A9X6RP33"/>
<accession>A0A9X6RP33</accession>
<gene>
    <name evidence="1" type="ORF">BV898_19592</name>
</gene>
<comment type="caution">
    <text evidence="1">The sequence shown here is derived from an EMBL/GenBank/DDBJ whole genome shotgun (WGS) entry which is preliminary data.</text>
</comment>
<evidence type="ECO:0000313" key="2">
    <source>
        <dbReference type="Proteomes" id="UP000192578"/>
    </source>
</evidence>
<name>A0A9X6RP33_HYPEX</name>
<organism evidence="1 2">
    <name type="scientific">Hypsibius exemplaris</name>
    <name type="common">Freshwater tardigrade</name>
    <dbReference type="NCBI Taxonomy" id="2072580"/>
    <lineage>
        <taxon>Eukaryota</taxon>
        <taxon>Metazoa</taxon>
        <taxon>Ecdysozoa</taxon>
        <taxon>Tardigrada</taxon>
        <taxon>Eutardigrada</taxon>
        <taxon>Parachela</taxon>
        <taxon>Hypsibioidea</taxon>
        <taxon>Hypsibiidae</taxon>
        <taxon>Hypsibius</taxon>
    </lineage>
</organism>
<proteinExistence type="predicted"/>
<keyword evidence="2" id="KW-1185">Reference proteome</keyword>
<dbReference type="Proteomes" id="UP000192578">
    <property type="component" value="Unassembled WGS sequence"/>
</dbReference>
<protein>
    <submittedName>
        <fullName evidence="1">Uncharacterized protein</fullName>
    </submittedName>
</protein>
<reference evidence="2" key="1">
    <citation type="submission" date="2017-01" db="EMBL/GenBank/DDBJ databases">
        <title>Comparative genomics of anhydrobiosis in the tardigrade Hypsibius dujardini.</title>
        <authorList>
            <person name="Yoshida Y."/>
            <person name="Koutsovoulos G."/>
            <person name="Laetsch D."/>
            <person name="Stevens L."/>
            <person name="Kumar S."/>
            <person name="Horikawa D."/>
            <person name="Ishino K."/>
            <person name="Komine S."/>
            <person name="Tomita M."/>
            <person name="Blaxter M."/>
            <person name="Arakawa K."/>
        </authorList>
    </citation>
    <scope>NUCLEOTIDE SEQUENCE [LARGE SCALE GENOMIC DNA]</scope>
    <source>
        <strain evidence="2">Z151</strain>
    </source>
</reference>
<dbReference type="EMBL" id="MTYJ01000579">
    <property type="protein sequence ID" value="OWA55204.1"/>
    <property type="molecule type" value="Genomic_DNA"/>
</dbReference>